<name>A0A0N1I0G9_LEPSE</name>
<gene>
    <name evidence="1" type="ORF">ABL78_7529</name>
</gene>
<protein>
    <submittedName>
        <fullName evidence="1">Uncharacterized protein</fullName>
    </submittedName>
</protein>
<dbReference type="Proteomes" id="UP000038009">
    <property type="component" value="Unassembled WGS sequence"/>
</dbReference>
<keyword evidence="2" id="KW-1185">Reference proteome</keyword>
<comment type="caution">
    <text evidence="1">The sequence shown here is derived from an EMBL/GenBank/DDBJ whole genome shotgun (WGS) entry which is preliminary data.</text>
</comment>
<organism evidence="1 2">
    <name type="scientific">Leptomonas seymouri</name>
    <dbReference type="NCBI Taxonomy" id="5684"/>
    <lineage>
        <taxon>Eukaryota</taxon>
        <taxon>Discoba</taxon>
        <taxon>Euglenozoa</taxon>
        <taxon>Kinetoplastea</taxon>
        <taxon>Metakinetoplastina</taxon>
        <taxon>Trypanosomatida</taxon>
        <taxon>Trypanosomatidae</taxon>
        <taxon>Leishmaniinae</taxon>
        <taxon>Leptomonas</taxon>
    </lineage>
</organism>
<evidence type="ECO:0000313" key="2">
    <source>
        <dbReference type="Proteomes" id="UP000038009"/>
    </source>
</evidence>
<dbReference type="VEuPathDB" id="TriTrypDB:Lsey_0376_0010"/>
<sequence length="113" mass="12011">MCCTPKLPMGQFAIKDRTASCNADLLAVWKRGRGGHTSTLQRLVGPVPITPVTTGPNESRSVTLFEVQLLGTVHAFSHAVRAQASGRSETVAGVLMLVCTDRCSALRMTAGSR</sequence>
<accession>A0A0N1I0G9</accession>
<proteinExistence type="predicted"/>
<reference evidence="1 2" key="1">
    <citation type="journal article" date="2015" name="PLoS Pathog.">
        <title>Leptomonas seymouri: Adaptations to the Dixenous Life Cycle Analyzed by Genome Sequencing, Transcriptome Profiling and Co-infection with Leishmania donovani.</title>
        <authorList>
            <person name="Kraeva N."/>
            <person name="Butenko A."/>
            <person name="Hlavacova J."/>
            <person name="Kostygov A."/>
            <person name="Myskova J."/>
            <person name="Grybchuk D."/>
            <person name="Lestinova T."/>
            <person name="Votypka J."/>
            <person name="Volf P."/>
            <person name="Opperdoes F."/>
            <person name="Flegontov P."/>
            <person name="Lukes J."/>
            <person name="Yurchenko V."/>
        </authorList>
    </citation>
    <scope>NUCLEOTIDE SEQUENCE [LARGE SCALE GENOMIC DNA]</scope>
    <source>
        <strain evidence="1 2">ATCC 30220</strain>
    </source>
</reference>
<dbReference type="AlphaFoldDB" id="A0A0N1I0G9"/>
<evidence type="ECO:0000313" key="1">
    <source>
        <dbReference type="EMBL" id="KPI83431.1"/>
    </source>
</evidence>
<dbReference type="EMBL" id="LJSK01000376">
    <property type="protein sequence ID" value="KPI83431.1"/>
    <property type="molecule type" value="Genomic_DNA"/>
</dbReference>